<protein>
    <submittedName>
        <fullName evidence="2">Uncharacterized protein</fullName>
    </submittedName>
</protein>
<evidence type="ECO:0000313" key="2">
    <source>
        <dbReference type="EMBL" id="KAF6154714.1"/>
    </source>
</evidence>
<dbReference type="Proteomes" id="UP000541444">
    <property type="component" value="Unassembled WGS sequence"/>
</dbReference>
<feature type="compositionally biased region" description="Polar residues" evidence="1">
    <location>
        <begin position="23"/>
        <end position="34"/>
    </location>
</feature>
<comment type="caution">
    <text evidence="2">The sequence shown here is derived from an EMBL/GenBank/DDBJ whole genome shotgun (WGS) entry which is preliminary data.</text>
</comment>
<sequence length="85" mass="9907">MHNQPPTINLQSRRYHTPIWKPTFQTTTNHNDSAQGPGLENTEYTYTRPKTNQNNSMQEDELRIKDHVLLKLCRPKTTLEPSTTT</sequence>
<feature type="region of interest" description="Disordered" evidence="1">
    <location>
        <begin position="22"/>
        <end position="60"/>
    </location>
</feature>
<evidence type="ECO:0000313" key="3">
    <source>
        <dbReference type="Proteomes" id="UP000541444"/>
    </source>
</evidence>
<dbReference type="EMBL" id="JACGCM010001462">
    <property type="protein sequence ID" value="KAF6154714.1"/>
    <property type="molecule type" value="Genomic_DNA"/>
</dbReference>
<reference evidence="2 3" key="1">
    <citation type="journal article" date="2020" name="IScience">
        <title>Genome Sequencing of the Endangered Kingdonia uniflora (Circaeasteraceae, Ranunculales) Reveals Potential Mechanisms of Evolutionary Specialization.</title>
        <authorList>
            <person name="Sun Y."/>
            <person name="Deng T."/>
            <person name="Zhang A."/>
            <person name="Moore M.J."/>
            <person name="Landis J.B."/>
            <person name="Lin N."/>
            <person name="Zhang H."/>
            <person name="Zhang X."/>
            <person name="Huang J."/>
            <person name="Zhang X."/>
            <person name="Sun H."/>
            <person name="Wang H."/>
        </authorList>
    </citation>
    <scope>NUCLEOTIDE SEQUENCE [LARGE SCALE GENOMIC DNA]</scope>
    <source>
        <strain evidence="2">TB1705</strain>
        <tissue evidence="2">Leaf</tissue>
    </source>
</reference>
<gene>
    <name evidence="2" type="ORF">GIB67_035679</name>
</gene>
<name>A0A7J7MIW0_9MAGN</name>
<accession>A0A7J7MIW0</accession>
<evidence type="ECO:0000256" key="1">
    <source>
        <dbReference type="SAM" id="MobiDB-lite"/>
    </source>
</evidence>
<proteinExistence type="predicted"/>
<keyword evidence="3" id="KW-1185">Reference proteome</keyword>
<dbReference type="AlphaFoldDB" id="A0A7J7MIW0"/>
<organism evidence="2 3">
    <name type="scientific">Kingdonia uniflora</name>
    <dbReference type="NCBI Taxonomy" id="39325"/>
    <lineage>
        <taxon>Eukaryota</taxon>
        <taxon>Viridiplantae</taxon>
        <taxon>Streptophyta</taxon>
        <taxon>Embryophyta</taxon>
        <taxon>Tracheophyta</taxon>
        <taxon>Spermatophyta</taxon>
        <taxon>Magnoliopsida</taxon>
        <taxon>Ranunculales</taxon>
        <taxon>Circaeasteraceae</taxon>
        <taxon>Kingdonia</taxon>
    </lineage>
</organism>
<feature type="compositionally biased region" description="Polar residues" evidence="1">
    <location>
        <begin position="42"/>
        <end position="57"/>
    </location>
</feature>